<feature type="region of interest" description="Disordered" evidence="3">
    <location>
        <begin position="780"/>
        <end position="816"/>
    </location>
</feature>
<keyword evidence="6" id="KW-1185">Reference proteome</keyword>
<dbReference type="SUPFAM" id="SSF49562">
    <property type="entry name" value="C2 domain (Calcium/lipid-binding domain, CaLB)"/>
    <property type="match status" value="3"/>
</dbReference>
<protein>
    <recommendedName>
        <fullName evidence="4">C2 domain-containing protein</fullName>
    </recommendedName>
</protein>
<dbReference type="InterPro" id="IPR035892">
    <property type="entry name" value="C2_domain_sf"/>
</dbReference>
<feature type="compositionally biased region" description="Polar residues" evidence="3">
    <location>
        <begin position="805"/>
        <end position="816"/>
    </location>
</feature>
<dbReference type="PANTHER" id="PTHR45911:SF4">
    <property type="entry name" value="MULTIPLE C2 AND TRANSMEMBRANE DOMAIN-CONTAINING PROTEIN"/>
    <property type="match status" value="1"/>
</dbReference>
<name>A0AA36JDE2_9DINO</name>
<feature type="domain" description="C2" evidence="4">
    <location>
        <begin position="3"/>
        <end position="136"/>
    </location>
</feature>
<dbReference type="Pfam" id="PF00168">
    <property type="entry name" value="C2"/>
    <property type="match status" value="3"/>
</dbReference>
<reference evidence="5" key="1">
    <citation type="submission" date="2023-08" db="EMBL/GenBank/DDBJ databases">
        <authorList>
            <person name="Chen Y."/>
            <person name="Shah S."/>
            <person name="Dougan E. K."/>
            <person name="Thang M."/>
            <person name="Chan C."/>
        </authorList>
    </citation>
    <scope>NUCLEOTIDE SEQUENCE</scope>
</reference>
<dbReference type="SMART" id="SM00239">
    <property type="entry name" value="C2"/>
    <property type="match status" value="3"/>
</dbReference>
<dbReference type="GO" id="GO:0016020">
    <property type="term" value="C:membrane"/>
    <property type="evidence" value="ECO:0007669"/>
    <property type="project" value="TreeGrafter"/>
</dbReference>
<comment type="caution">
    <text evidence="5">The sequence shown here is derived from an EMBL/GenBank/DDBJ whole genome shotgun (WGS) entry which is preliminary data.</text>
</comment>
<sequence length="816" mass="91258">MADDGHGRRKIVLPPGHFSRIYRIIGRIVAARGLPNTDANGKSDPYCVLKGIRSNNHMANIWVTKAVQNTLSPHWEEEFDFMIPAEWGLVELVGLKAMVFDADDFFITYQGNEDFLGGCDIDLSNAVSGRAMTHELELAGIPMNKAKGKKPRLTIVVTVYKEVIPKPKPLFEQLVSSMREMHYVREVAGKVIKAQALKNTDLVGTSDPQCVVRVALLSGEVREIHRTAIVKDSLDPEWGETFHAKFEQHEQPLLIIFDLWDSDGPGQRAENGGEHLGTSVVNLLDCLPPESRKKKLYLQGETQLHEGRLNKNGAKPEKADEARASSGEESLNSSDQEVLDMEKPKQSCLDRLSKAAVDIREKVKSVYYLQKVERSCLTVELRTRIKTEPMPLMCFLDKATYIADEDDAERVLSLKDWDRCMYPPPPEITVKGRPPRGELSGKQQICFVQGVVRGASGLPAADDNDLSDPFCIVEAMSRNAEKIFVHRTRVVKNKLCPEWNEVFYMALPPTFELNRLMFSIYDRDETMGALLTNQLDPLEQDEFLGRASIDISYLKSGDKLEEDIPVSGSVVGNKVKTTTGFRRTATIAVEVSVQRRVKPAYGLAPEDHSAVIPRRTHKVSRPPNTFPFADPSQFIEDLPLEEQIAGEIMEAYNTGRLRGGNSVEWLHTPESRPLLDLQLPEEEAPEALPHTKAPPPEPPVFTYPLRPGTAGNSLPVLHSKFEQPKPLFDMTQESHRSCGPTSMAIRQVFNGNSTMSIVRSLRGLWNKPMPETLVHRSLCSSAEQSRSTKDAMPRKNAHHAAGNALTLNPTRKSFRK</sequence>
<dbReference type="PROSITE" id="PS50004">
    <property type="entry name" value="C2"/>
    <property type="match status" value="3"/>
</dbReference>
<evidence type="ECO:0000313" key="5">
    <source>
        <dbReference type="EMBL" id="CAJ1404163.1"/>
    </source>
</evidence>
<evidence type="ECO:0000259" key="4">
    <source>
        <dbReference type="PROSITE" id="PS50004"/>
    </source>
</evidence>
<organism evidence="5 6">
    <name type="scientific">Effrenium voratum</name>
    <dbReference type="NCBI Taxonomy" id="2562239"/>
    <lineage>
        <taxon>Eukaryota</taxon>
        <taxon>Sar</taxon>
        <taxon>Alveolata</taxon>
        <taxon>Dinophyceae</taxon>
        <taxon>Suessiales</taxon>
        <taxon>Symbiodiniaceae</taxon>
        <taxon>Effrenium</taxon>
    </lineage>
</organism>
<evidence type="ECO:0000313" key="6">
    <source>
        <dbReference type="Proteomes" id="UP001178507"/>
    </source>
</evidence>
<feature type="compositionally biased region" description="Basic and acidic residues" evidence="3">
    <location>
        <begin position="305"/>
        <end position="323"/>
    </location>
</feature>
<feature type="domain" description="C2" evidence="4">
    <location>
        <begin position="424"/>
        <end position="564"/>
    </location>
</feature>
<accession>A0AA36JDE2</accession>
<feature type="region of interest" description="Disordered" evidence="3">
    <location>
        <begin position="305"/>
        <end position="344"/>
    </location>
</feature>
<evidence type="ECO:0000256" key="2">
    <source>
        <dbReference type="ARBA" id="ARBA00022837"/>
    </source>
</evidence>
<dbReference type="Proteomes" id="UP001178507">
    <property type="component" value="Unassembled WGS sequence"/>
</dbReference>
<proteinExistence type="predicted"/>
<evidence type="ECO:0000256" key="1">
    <source>
        <dbReference type="ARBA" id="ARBA00022723"/>
    </source>
</evidence>
<dbReference type="PANTHER" id="PTHR45911">
    <property type="entry name" value="C2 DOMAIN-CONTAINING PROTEIN"/>
    <property type="match status" value="1"/>
</dbReference>
<feature type="domain" description="C2" evidence="4">
    <location>
        <begin position="165"/>
        <end position="297"/>
    </location>
</feature>
<keyword evidence="2" id="KW-0106">Calcium</keyword>
<feature type="compositionally biased region" description="Polar residues" evidence="3">
    <location>
        <begin position="327"/>
        <end position="336"/>
    </location>
</feature>
<dbReference type="Gene3D" id="2.60.40.150">
    <property type="entry name" value="C2 domain"/>
    <property type="match status" value="3"/>
</dbReference>
<dbReference type="EMBL" id="CAUJNA010003527">
    <property type="protein sequence ID" value="CAJ1404163.1"/>
    <property type="molecule type" value="Genomic_DNA"/>
</dbReference>
<evidence type="ECO:0000256" key="3">
    <source>
        <dbReference type="SAM" id="MobiDB-lite"/>
    </source>
</evidence>
<dbReference type="CDD" id="cd00030">
    <property type="entry name" value="C2"/>
    <property type="match status" value="3"/>
</dbReference>
<gene>
    <name evidence="5" type="ORF">EVOR1521_LOCUS26676</name>
</gene>
<dbReference type="AlphaFoldDB" id="A0AA36JDE2"/>
<keyword evidence="1" id="KW-0479">Metal-binding</keyword>
<dbReference type="GO" id="GO:0005509">
    <property type="term" value="F:calcium ion binding"/>
    <property type="evidence" value="ECO:0007669"/>
    <property type="project" value="TreeGrafter"/>
</dbReference>
<dbReference type="InterPro" id="IPR000008">
    <property type="entry name" value="C2_dom"/>
</dbReference>